<evidence type="ECO:0008006" key="4">
    <source>
        <dbReference type="Google" id="ProtNLM"/>
    </source>
</evidence>
<feature type="region of interest" description="Disordered" evidence="1">
    <location>
        <begin position="611"/>
        <end position="643"/>
    </location>
</feature>
<dbReference type="EMBL" id="JAVREN010000020">
    <property type="protein sequence ID" value="MDT0308277.1"/>
    <property type="molecule type" value="Genomic_DNA"/>
</dbReference>
<accession>A0ABU2L9V3</accession>
<organism evidence="2 3">
    <name type="scientific">Streptomyces boetiae</name>
    <dbReference type="NCBI Taxonomy" id="3075541"/>
    <lineage>
        <taxon>Bacteria</taxon>
        <taxon>Bacillati</taxon>
        <taxon>Actinomycetota</taxon>
        <taxon>Actinomycetes</taxon>
        <taxon>Kitasatosporales</taxon>
        <taxon>Streptomycetaceae</taxon>
        <taxon>Streptomyces</taxon>
    </lineage>
</organism>
<dbReference type="Proteomes" id="UP001183388">
    <property type="component" value="Unassembled WGS sequence"/>
</dbReference>
<sequence>MGADEIVRRLYFGRDDAESDLAEGLLRDGFLPTAAWDAVMSGRKMLVIGRKGTGKSAICMRLTIDADLPGGTALITPDDAAGEEIRRFELQGLTGESAKALIWRYVFAVHAARHVIAHARRGMLGRLPASVRALRTFLRQNGEEGEARLYDRLAGGARSLQTSLSLEAFGVRAGLDLAGTSEGARAAGQLEVLEAGVAAALRDLDWAKAHGPLLILVDQLEQVWSDDPDSMAMVTGLLLAGKHLPGAYGGVVRCVLFLRADIYDALEFSDGDKYRGDEIRIAWSAEQLRRLALTRASVSLGEELTEDRLWGEIFPAALPVGPTADYPVGPTADYLFAQCLPRPRDAIQFLNLCRDRAAECGAARIGPAHILEATRQFSEWKLQDIAREYAVSFPYLARVLAMFQGSGYVVTRAEVAERFGTYREALHERFPAYTDALTPERIVDLLFGVHFLGVRRGASVLYAADAQVPAQPHEQEFHIHPCFRPALNATTPAVATEVVIPTVHNLIAGYSNVGTVVQAGTISGDISFGPSREVGLARSLAAAVRRLTAQLERGSFPPELAAHVDDELSQAMAMADSLLLDVYGGRSRGAAAKVATVANFLDALAAALPDGERHRPRGRPRRLTDGGPDPAASEPDAEPDEATRAFARALRTEARALRRELGGGPGGNSGG</sequence>
<feature type="compositionally biased region" description="Low complexity" evidence="1">
    <location>
        <begin position="625"/>
        <end position="634"/>
    </location>
</feature>
<protein>
    <recommendedName>
        <fullName evidence="4">ATP-binding protein</fullName>
    </recommendedName>
</protein>
<gene>
    <name evidence="2" type="ORF">RM780_15090</name>
</gene>
<dbReference type="NCBIfam" id="NF047389">
    <property type="entry name" value="ATPase_Sll1717"/>
    <property type="match status" value="1"/>
</dbReference>
<keyword evidence="3" id="KW-1185">Reference proteome</keyword>
<dbReference type="InterPro" id="IPR059206">
    <property type="entry name" value="Sll1717-like"/>
</dbReference>
<reference evidence="3" key="1">
    <citation type="submission" date="2023-07" db="EMBL/GenBank/DDBJ databases">
        <title>30 novel species of actinomycetes from the DSMZ collection.</title>
        <authorList>
            <person name="Nouioui I."/>
        </authorList>
    </citation>
    <scope>NUCLEOTIDE SEQUENCE [LARGE SCALE GENOMIC DNA]</scope>
    <source>
        <strain evidence="3">DSM 44917</strain>
    </source>
</reference>
<evidence type="ECO:0000256" key="1">
    <source>
        <dbReference type="SAM" id="MobiDB-lite"/>
    </source>
</evidence>
<evidence type="ECO:0000313" key="3">
    <source>
        <dbReference type="Proteomes" id="UP001183388"/>
    </source>
</evidence>
<dbReference type="RefSeq" id="WP_311631227.1">
    <property type="nucleotide sequence ID" value="NZ_JAVREN010000020.1"/>
</dbReference>
<name>A0ABU2L9V3_9ACTN</name>
<evidence type="ECO:0000313" key="2">
    <source>
        <dbReference type="EMBL" id="MDT0308277.1"/>
    </source>
</evidence>
<proteinExistence type="predicted"/>
<comment type="caution">
    <text evidence="2">The sequence shown here is derived from an EMBL/GenBank/DDBJ whole genome shotgun (WGS) entry which is preliminary data.</text>
</comment>